<feature type="domain" description="Peptidase S24/S26A/S26B/S26C" evidence="4">
    <location>
        <begin position="118"/>
        <end position="203"/>
    </location>
</feature>
<comment type="caution">
    <text evidence="5">The sequence shown here is derived from an EMBL/GenBank/DDBJ whole genome shotgun (WGS) entry which is preliminary data.</text>
</comment>
<accession>A0A5T0IWC2</accession>
<dbReference type="Pfam" id="PF00717">
    <property type="entry name" value="Peptidase_S24"/>
    <property type="match status" value="1"/>
</dbReference>
<dbReference type="Gene3D" id="1.10.260.40">
    <property type="entry name" value="lambda repressor-like DNA-binding domains"/>
    <property type="match status" value="1"/>
</dbReference>
<evidence type="ECO:0000256" key="3">
    <source>
        <dbReference type="ARBA" id="ARBA00023163"/>
    </source>
</evidence>
<reference evidence="5" key="1">
    <citation type="submission" date="2019-09" db="EMBL/GenBank/DDBJ databases">
        <authorList>
            <person name="Ashton P.M."/>
            <person name="Dallman T."/>
            <person name="Nair S."/>
            <person name="De Pinna E."/>
            <person name="Peters T."/>
            <person name="Grant K."/>
        </authorList>
    </citation>
    <scope>NUCLEOTIDE SEQUENCE</scope>
    <source>
        <strain evidence="5">207428</strain>
    </source>
</reference>
<proteinExistence type="predicted"/>
<dbReference type="InterPro" id="IPR039418">
    <property type="entry name" value="LexA-like"/>
</dbReference>
<dbReference type="InterPro" id="IPR015927">
    <property type="entry name" value="Peptidase_S24_S26A/B/C"/>
</dbReference>
<keyword evidence="1" id="KW-0805">Transcription regulation</keyword>
<dbReference type="InterPro" id="IPR036286">
    <property type="entry name" value="LexA/Signal_pep-like_sf"/>
</dbReference>
<dbReference type="PANTHER" id="PTHR40661">
    <property type="match status" value="1"/>
</dbReference>
<evidence type="ECO:0000259" key="4">
    <source>
        <dbReference type="Pfam" id="PF00717"/>
    </source>
</evidence>
<dbReference type="CDD" id="cd06529">
    <property type="entry name" value="S24_LexA-like"/>
    <property type="match status" value="1"/>
</dbReference>
<keyword evidence="3" id="KW-0804">Transcription</keyword>
<organism evidence="5">
    <name type="scientific">Campylobacter jejuni</name>
    <dbReference type="NCBI Taxonomy" id="197"/>
    <lineage>
        <taxon>Bacteria</taxon>
        <taxon>Pseudomonadati</taxon>
        <taxon>Campylobacterota</taxon>
        <taxon>Epsilonproteobacteria</taxon>
        <taxon>Campylobacterales</taxon>
        <taxon>Campylobacteraceae</taxon>
        <taxon>Campylobacter</taxon>
    </lineage>
</organism>
<sequence length="209" mass="23775">MQMQEVIEKLKDILASEGKCNLKTKDIAKELGIHPDTFNSMKFRNSIPYPQILNFLNQRNISINYFFYGSSPKDQLECENKYKILKLYKTNASLGGGGINDLIDCSDLIIDEKVLNFFGSKECEFITCYGESMEPLIKDGSICVIDRNKTFKNKSICVINTRDGLFIKQVLKQDDGVILHSLNPLYKDIFYKNGDFLLIGVVVGELSKM</sequence>
<dbReference type="InterPro" id="IPR010982">
    <property type="entry name" value="Lambda_DNA-bd_dom_sf"/>
</dbReference>
<name>A0A5T0IWC2_CAMJU</name>
<dbReference type="Gene3D" id="2.10.109.10">
    <property type="entry name" value="Umud Fragment, subunit A"/>
    <property type="match status" value="1"/>
</dbReference>
<dbReference type="GO" id="GO:0003677">
    <property type="term" value="F:DNA binding"/>
    <property type="evidence" value="ECO:0007669"/>
    <property type="project" value="UniProtKB-KW"/>
</dbReference>
<protein>
    <submittedName>
        <fullName evidence="5">S24 family peptidase</fullName>
    </submittedName>
</protein>
<dbReference type="AlphaFoldDB" id="A0A5T0IWC2"/>
<dbReference type="EMBL" id="AAKFQW010000014">
    <property type="protein sequence ID" value="ECR3254680.1"/>
    <property type="molecule type" value="Genomic_DNA"/>
</dbReference>
<keyword evidence="2" id="KW-0238">DNA-binding</keyword>
<gene>
    <name evidence="5" type="ORF">F1P42_06280</name>
</gene>
<evidence type="ECO:0000313" key="5">
    <source>
        <dbReference type="EMBL" id="ECR3254680.1"/>
    </source>
</evidence>
<evidence type="ECO:0000256" key="2">
    <source>
        <dbReference type="ARBA" id="ARBA00023125"/>
    </source>
</evidence>
<dbReference type="RefSeq" id="WP_052773566.1">
    <property type="nucleotide sequence ID" value="NZ_CUNV01000001.1"/>
</dbReference>
<dbReference type="SUPFAM" id="SSF51306">
    <property type="entry name" value="LexA/Signal peptidase"/>
    <property type="match status" value="1"/>
</dbReference>
<dbReference type="PANTHER" id="PTHR40661:SF3">
    <property type="entry name" value="FELS-1 PROPHAGE TRANSCRIPTIONAL REGULATOR"/>
    <property type="match status" value="1"/>
</dbReference>
<evidence type="ECO:0000256" key="1">
    <source>
        <dbReference type="ARBA" id="ARBA00023015"/>
    </source>
</evidence>